<gene>
    <name evidence="8" type="ORF">HXA33_14900</name>
</gene>
<reference evidence="8" key="1">
    <citation type="submission" date="2020-06" db="EMBL/GenBank/DDBJ databases">
        <title>Insight into the genomes of haloalkaliphilic bacilli from Kenyan soda lakes.</title>
        <authorList>
            <person name="Mwirichia R."/>
            <person name="Villamizar G.C."/>
            <person name="Poehlein A."/>
            <person name="Mugweru J."/>
            <person name="Kipnyargis A."/>
            <person name="Kiplimo D."/>
            <person name="Orwa P."/>
            <person name="Daniel R."/>
        </authorList>
    </citation>
    <scope>NUCLEOTIDE SEQUENCE</scope>
    <source>
        <strain evidence="8">B1096_S55</strain>
    </source>
</reference>
<dbReference type="InterPro" id="IPR003439">
    <property type="entry name" value="ABC_transporter-like_ATP-bd"/>
</dbReference>
<dbReference type="SMART" id="SM00382">
    <property type="entry name" value="AAA"/>
    <property type="match status" value="1"/>
</dbReference>
<name>A0A9Q4B3N7_SALAG</name>
<evidence type="ECO:0000313" key="9">
    <source>
        <dbReference type="Proteomes" id="UP001057753"/>
    </source>
</evidence>
<accession>A0A9Q4B3N7</accession>
<dbReference type="RefSeq" id="WP_257822192.1">
    <property type="nucleotide sequence ID" value="NZ_JABXYM010000001.1"/>
</dbReference>
<dbReference type="Gene3D" id="2.40.50.140">
    <property type="entry name" value="Nucleic acid-binding proteins"/>
    <property type="match status" value="1"/>
</dbReference>
<evidence type="ECO:0000256" key="4">
    <source>
        <dbReference type="ARBA" id="ARBA00022840"/>
    </source>
</evidence>
<dbReference type="InterPro" id="IPR003593">
    <property type="entry name" value="AAA+_ATPase"/>
</dbReference>
<keyword evidence="4 8" id="KW-0067">ATP-binding</keyword>
<dbReference type="InterPro" id="IPR013611">
    <property type="entry name" value="Transp-assoc_OB_typ2"/>
</dbReference>
<dbReference type="InterPro" id="IPR017871">
    <property type="entry name" value="ABC_transporter-like_CS"/>
</dbReference>
<feature type="domain" description="ABC transporter" evidence="7">
    <location>
        <begin position="6"/>
        <end position="237"/>
    </location>
</feature>
<dbReference type="PROSITE" id="PS50893">
    <property type="entry name" value="ABC_TRANSPORTER_2"/>
    <property type="match status" value="1"/>
</dbReference>
<protein>
    <submittedName>
        <fullName evidence="8">ABC transporter ATP-binding protein</fullName>
    </submittedName>
</protein>
<evidence type="ECO:0000256" key="5">
    <source>
        <dbReference type="ARBA" id="ARBA00022967"/>
    </source>
</evidence>
<sequence>MTDARVQLKNVSKSYDGTTFAVKNASVTIEPGEFFVLVGPSGCGKSTLLRMMAGLEKITAGRLEIGDELANDMPPNKRQLSMVFQNYALYPHLTVEENILFGLKVRKVSKSERNRRCLEAVEMLGMTEYLKRKPRELSGGQRQRVALARAVVSHMPICLMDEPLSNLDAKLRGQMRAEIRQLQQELGITMIYVTHDQVEAMTMGDRIMVLKEGEVQQIGRPMDIYNDPANTFVAEFIGAPPMNMAVGDLTQGGRLIVKDGFSTKVIGAKTSLLETQVRVGIRPEKLLIEVPVDDTHYISLLGKIRQVELLGNETIVTFDCGDTVWKSKVSGQWPVNKGESIRFYVHEKDIQLFHMETSKLLTVKAVNDLAVASTLYS</sequence>
<keyword evidence="2" id="KW-1003">Cell membrane</keyword>
<dbReference type="GO" id="GO:0055052">
    <property type="term" value="C:ATP-binding cassette (ABC) transporter complex, substrate-binding subunit-containing"/>
    <property type="evidence" value="ECO:0007669"/>
    <property type="project" value="TreeGrafter"/>
</dbReference>
<dbReference type="SUPFAM" id="SSF52540">
    <property type="entry name" value="P-loop containing nucleoside triphosphate hydrolases"/>
    <property type="match status" value="1"/>
</dbReference>
<dbReference type="InterPro" id="IPR047641">
    <property type="entry name" value="ABC_transpr_MalK/UgpC-like"/>
</dbReference>
<dbReference type="Pfam" id="PF08402">
    <property type="entry name" value="TOBE_2"/>
    <property type="match status" value="1"/>
</dbReference>
<dbReference type="InterPro" id="IPR027417">
    <property type="entry name" value="P-loop_NTPase"/>
</dbReference>
<dbReference type="PANTHER" id="PTHR43875:SF15">
    <property type="entry name" value="TREHALOSE IMPORT ATP-BINDING PROTEIN SUGC"/>
    <property type="match status" value="1"/>
</dbReference>
<evidence type="ECO:0000313" key="8">
    <source>
        <dbReference type="EMBL" id="MCR6097823.1"/>
    </source>
</evidence>
<dbReference type="PROSITE" id="PS00211">
    <property type="entry name" value="ABC_TRANSPORTER_1"/>
    <property type="match status" value="1"/>
</dbReference>
<dbReference type="PANTHER" id="PTHR43875">
    <property type="entry name" value="MALTODEXTRIN IMPORT ATP-BINDING PROTEIN MSMX"/>
    <property type="match status" value="1"/>
</dbReference>
<dbReference type="AlphaFoldDB" id="A0A9Q4B3N7"/>
<dbReference type="GO" id="GO:0016887">
    <property type="term" value="F:ATP hydrolysis activity"/>
    <property type="evidence" value="ECO:0007669"/>
    <property type="project" value="InterPro"/>
</dbReference>
<dbReference type="GO" id="GO:0005524">
    <property type="term" value="F:ATP binding"/>
    <property type="evidence" value="ECO:0007669"/>
    <property type="project" value="UniProtKB-KW"/>
</dbReference>
<evidence type="ECO:0000256" key="3">
    <source>
        <dbReference type="ARBA" id="ARBA00022741"/>
    </source>
</evidence>
<evidence type="ECO:0000256" key="1">
    <source>
        <dbReference type="ARBA" id="ARBA00022448"/>
    </source>
</evidence>
<dbReference type="SUPFAM" id="SSF50331">
    <property type="entry name" value="MOP-like"/>
    <property type="match status" value="1"/>
</dbReference>
<dbReference type="InterPro" id="IPR008995">
    <property type="entry name" value="Mo/tungstate-bd_C_term_dom"/>
</dbReference>
<organism evidence="8 9">
    <name type="scientific">Salipaludibacillus agaradhaerens</name>
    <name type="common">Bacillus agaradhaerens</name>
    <dbReference type="NCBI Taxonomy" id="76935"/>
    <lineage>
        <taxon>Bacteria</taxon>
        <taxon>Bacillati</taxon>
        <taxon>Bacillota</taxon>
        <taxon>Bacilli</taxon>
        <taxon>Bacillales</taxon>
        <taxon>Bacillaceae</taxon>
    </lineage>
</organism>
<keyword evidence="9" id="KW-1185">Reference proteome</keyword>
<comment type="caution">
    <text evidence="8">The sequence shown here is derived from an EMBL/GenBank/DDBJ whole genome shotgun (WGS) entry which is preliminary data.</text>
</comment>
<dbReference type="Proteomes" id="UP001057753">
    <property type="component" value="Unassembled WGS sequence"/>
</dbReference>
<dbReference type="GO" id="GO:0140359">
    <property type="term" value="F:ABC-type transporter activity"/>
    <property type="evidence" value="ECO:0007669"/>
    <property type="project" value="UniProtKB-ARBA"/>
</dbReference>
<evidence type="ECO:0000256" key="2">
    <source>
        <dbReference type="ARBA" id="ARBA00022475"/>
    </source>
</evidence>
<keyword evidence="1" id="KW-0813">Transport</keyword>
<dbReference type="Gene3D" id="2.40.50.100">
    <property type="match status" value="1"/>
</dbReference>
<evidence type="ECO:0000259" key="7">
    <source>
        <dbReference type="PROSITE" id="PS50893"/>
    </source>
</evidence>
<dbReference type="InterPro" id="IPR012340">
    <property type="entry name" value="NA-bd_OB-fold"/>
</dbReference>
<dbReference type="Gene3D" id="3.40.50.300">
    <property type="entry name" value="P-loop containing nucleotide triphosphate hydrolases"/>
    <property type="match status" value="1"/>
</dbReference>
<proteinExistence type="predicted"/>
<keyword evidence="5" id="KW-1278">Translocase</keyword>
<dbReference type="Pfam" id="PF00005">
    <property type="entry name" value="ABC_tran"/>
    <property type="match status" value="1"/>
</dbReference>
<dbReference type="FunFam" id="3.40.50.300:FF:000042">
    <property type="entry name" value="Maltose/maltodextrin ABC transporter, ATP-binding protein"/>
    <property type="match status" value="1"/>
</dbReference>
<keyword evidence="3" id="KW-0547">Nucleotide-binding</keyword>
<keyword evidence="6" id="KW-0472">Membrane</keyword>
<evidence type="ECO:0000256" key="6">
    <source>
        <dbReference type="ARBA" id="ARBA00023136"/>
    </source>
</evidence>
<dbReference type="EMBL" id="JABXYM010000001">
    <property type="protein sequence ID" value="MCR6097823.1"/>
    <property type="molecule type" value="Genomic_DNA"/>
</dbReference>